<accession>A0A4Q0T752</accession>
<dbReference type="EMBL" id="RDSM01000001">
    <property type="protein sequence ID" value="RXH58520.1"/>
    <property type="molecule type" value="Genomic_DNA"/>
</dbReference>
<gene>
    <name evidence="1" type="ORF">GRAN_1830</name>
</gene>
<dbReference type="RefSeq" id="WP_241654414.1">
    <property type="nucleotide sequence ID" value="NZ_RDSM01000001.1"/>
</dbReference>
<dbReference type="AlphaFoldDB" id="A0A4Q0T752"/>
<sequence length="99" mass="10461">MPLTGIVTRTVTADTFTQETGHALGTPLSLSELNITSPRVLEVDMQHDDADVTGSTTEIPGDSVLLVDRNTIVVSACGTYFEATRAASPARLVRSSQGQ</sequence>
<evidence type="ECO:0000313" key="1">
    <source>
        <dbReference type="EMBL" id="RXH58520.1"/>
    </source>
</evidence>
<dbReference type="Proteomes" id="UP000289437">
    <property type="component" value="Unassembled WGS sequence"/>
</dbReference>
<keyword evidence="2" id="KW-1185">Reference proteome</keyword>
<evidence type="ECO:0000313" key="2">
    <source>
        <dbReference type="Proteomes" id="UP000289437"/>
    </source>
</evidence>
<reference evidence="1 2" key="1">
    <citation type="submission" date="2018-11" db="EMBL/GenBank/DDBJ databases">
        <authorList>
            <person name="Mardanov A.V."/>
            <person name="Ravin N.V."/>
            <person name="Dedysh S.N."/>
        </authorList>
    </citation>
    <scope>NUCLEOTIDE SEQUENCE [LARGE SCALE GENOMIC DNA]</scope>
    <source>
        <strain evidence="1 2">AF10</strain>
    </source>
</reference>
<organism evidence="1 2">
    <name type="scientific">Granulicella sibirica</name>
    <dbReference type="NCBI Taxonomy" id="2479048"/>
    <lineage>
        <taxon>Bacteria</taxon>
        <taxon>Pseudomonadati</taxon>
        <taxon>Acidobacteriota</taxon>
        <taxon>Terriglobia</taxon>
        <taxon>Terriglobales</taxon>
        <taxon>Acidobacteriaceae</taxon>
        <taxon>Granulicella</taxon>
    </lineage>
</organism>
<comment type="caution">
    <text evidence="1">The sequence shown here is derived from an EMBL/GenBank/DDBJ whole genome shotgun (WGS) entry which is preliminary data.</text>
</comment>
<reference evidence="2" key="2">
    <citation type="submission" date="2019-02" db="EMBL/GenBank/DDBJ databases">
        <title>Granulicella sibirica sp. nov., a psychrotolerant acidobacterium isolated from an organic soil layer in forested tundra, West Siberia.</title>
        <authorList>
            <person name="Oshkin I.Y."/>
            <person name="Kulichevskaya I.S."/>
            <person name="Rijpstra W.I.C."/>
            <person name="Sinninghe Damste J.S."/>
            <person name="Rakitin A.L."/>
            <person name="Ravin N.V."/>
            <person name="Dedysh S.N."/>
        </authorList>
    </citation>
    <scope>NUCLEOTIDE SEQUENCE [LARGE SCALE GENOMIC DNA]</scope>
    <source>
        <strain evidence="2">AF10</strain>
    </source>
</reference>
<proteinExistence type="predicted"/>
<name>A0A4Q0T752_9BACT</name>
<protein>
    <submittedName>
        <fullName evidence="1">Uncharacterized protein</fullName>
    </submittedName>
</protein>